<dbReference type="GO" id="GO:0000155">
    <property type="term" value="F:phosphorelay sensor kinase activity"/>
    <property type="evidence" value="ECO:0007669"/>
    <property type="project" value="InterPro"/>
</dbReference>
<feature type="transmembrane region" description="Helical" evidence="1">
    <location>
        <begin position="158"/>
        <end position="177"/>
    </location>
</feature>
<keyword evidence="4" id="KW-1185">Reference proteome</keyword>
<evidence type="ECO:0000313" key="4">
    <source>
        <dbReference type="Proteomes" id="UP001151079"/>
    </source>
</evidence>
<evidence type="ECO:0000259" key="2">
    <source>
        <dbReference type="Pfam" id="PF06580"/>
    </source>
</evidence>
<dbReference type="Pfam" id="PF06580">
    <property type="entry name" value="His_kinase"/>
    <property type="match status" value="1"/>
</dbReference>
<dbReference type="PANTHER" id="PTHR34220:SF7">
    <property type="entry name" value="SENSOR HISTIDINE KINASE YPDA"/>
    <property type="match status" value="1"/>
</dbReference>
<proteinExistence type="predicted"/>
<dbReference type="PANTHER" id="PTHR34220">
    <property type="entry name" value="SENSOR HISTIDINE KINASE YPDA"/>
    <property type="match status" value="1"/>
</dbReference>
<feature type="transmembrane region" description="Helical" evidence="1">
    <location>
        <begin position="77"/>
        <end position="95"/>
    </location>
</feature>
<dbReference type="GO" id="GO:0016020">
    <property type="term" value="C:membrane"/>
    <property type="evidence" value="ECO:0007669"/>
    <property type="project" value="InterPro"/>
</dbReference>
<keyword evidence="1" id="KW-0472">Membrane</keyword>
<organism evidence="3 4">
    <name type="scientific">Flavobacterium shii</name>
    <dbReference type="NCBI Taxonomy" id="2987687"/>
    <lineage>
        <taxon>Bacteria</taxon>
        <taxon>Pseudomonadati</taxon>
        <taxon>Bacteroidota</taxon>
        <taxon>Flavobacteriia</taxon>
        <taxon>Flavobacteriales</taxon>
        <taxon>Flavobacteriaceae</taxon>
        <taxon>Flavobacterium</taxon>
    </lineage>
</organism>
<evidence type="ECO:0000313" key="3">
    <source>
        <dbReference type="EMBL" id="MCV9927879.1"/>
    </source>
</evidence>
<protein>
    <submittedName>
        <fullName evidence="3">Sensor histidine kinase</fullName>
    </submittedName>
</protein>
<keyword evidence="1" id="KW-0812">Transmembrane</keyword>
<keyword evidence="3" id="KW-0418">Kinase</keyword>
<dbReference type="InterPro" id="IPR050640">
    <property type="entry name" value="Bact_2-comp_sensor_kinase"/>
</dbReference>
<dbReference type="Gene3D" id="3.30.565.10">
    <property type="entry name" value="Histidine kinase-like ATPase, C-terminal domain"/>
    <property type="match status" value="1"/>
</dbReference>
<dbReference type="RefSeq" id="WP_264206011.1">
    <property type="nucleotide sequence ID" value="NZ_JAOZEW010000008.1"/>
</dbReference>
<feature type="transmembrane region" description="Helical" evidence="1">
    <location>
        <begin position="45"/>
        <end position="65"/>
    </location>
</feature>
<dbReference type="InterPro" id="IPR036890">
    <property type="entry name" value="HATPase_C_sf"/>
</dbReference>
<feature type="domain" description="Signal transduction histidine kinase internal region" evidence="2">
    <location>
        <begin position="188"/>
        <end position="265"/>
    </location>
</feature>
<dbReference type="InterPro" id="IPR010559">
    <property type="entry name" value="Sig_transdc_His_kin_internal"/>
</dbReference>
<dbReference type="SUPFAM" id="SSF55874">
    <property type="entry name" value="ATPase domain of HSP90 chaperone/DNA topoisomerase II/histidine kinase"/>
    <property type="match status" value="1"/>
</dbReference>
<dbReference type="EMBL" id="JAOZEW010000008">
    <property type="protein sequence ID" value="MCV9927879.1"/>
    <property type="molecule type" value="Genomic_DNA"/>
</dbReference>
<feature type="transmembrane region" description="Helical" evidence="1">
    <location>
        <begin position="7"/>
        <end position="25"/>
    </location>
</feature>
<comment type="caution">
    <text evidence="3">The sequence shown here is derived from an EMBL/GenBank/DDBJ whole genome shotgun (WGS) entry which is preliminary data.</text>
</comment>
<keyword evidence="1" id="KW-1133">Transmembrane helix</keyword>
<accession>A0A9X2ZBG2</accession>
<dbReference type="AlphaFoldDB" id="A0A9X2ZBG2"/>
<name>A0A9X2ZBG2_9FLAO</name>
<gene>
    <name evidence="3" type="ORF">OIU83_09460</name>
</gene>
<dbReference type="Proteomes" id="UP001151079">
    <property type="component" value="Unassembled WGS sequence"/>
</dbReference>
<evidence type="ECO:0000256" key="1">
    <source>
        <dbReference type="SAM" id="Phobius"/>
    </source>
</evidence>
<sequence>MKKNISFYAMHCCLCFMFLFLPYAFTSTGSIFTLPDLADNPHDRIYFFIYFLLLLFFYFNYYILIPKIYFKEKQLQYIAILVLFLLFFLWISTIFDTPDRNFLDFRQHPHQILNGNLPPPEHEGFKHLNDSLPHKMKPPGLSSLTHFGGPPTQFSHTILVYLIGAISSLFIAIKIRLQKVEDDKMKSELSFLKAQINPHFLFNTLNSIYSLAIRKDDKTADAVVQLSELMRYIITNANEDVIALDKEINYINNYILLQKTRLGNTIIVDYTFEGDTFGKAITPLILISFIENAFKHGVNPNEDSKICIRIRIVEDYLTLFVSNNKIQSIQSDSGIGLQNTIERLSLLYSNNHVLTIDDTQEMYKINLKIKVG</sequence>
<reference evidence="3" key="1">
    <citation type="submission" date="2022-10" db="EMBL/GenBank/DDBJ databases">
        <title>Two novel species of Flavobacterium.</title>
        <authorList>
            <person name="Liu Q."/>
            <person name="Xin Y.-H."/>
        </authorList>
    </citation>
    <scope>NUCLEOTIDE SEQUENCE</scope>
    <source>
        <strain evidence="3">LS1R49</strain>
    </source>
</reference>
<keyword evidence="3" id="KW-0808">Transferase</keyword>